<name>A0A5R9Q2Y8_9GAMM</name>
<dbReference type="AlphaFoldDB" id="A0A5R9Q2Y8"/>
<dbReference type="InterPro" id="IPR027823">
    <property type="entry name" value="DUF4468"/>
</dbReference>
<evidence type="ECO:0000313" key="2">
    <source>
        <dbReference type="EMBL" id="TLX47530.1"/>
    </source>
</evidence>
<proteinExistence type="predicted"/>
<protein>
    <recommendedName>
        <fullName evidence="1">DUF4468 domain-containing protein</fullName>
    </recommendedName>
</protein>
<evidence type="ECO:0000313" key="3">
    <source>
        <dbReference type="Proteomes" id="UP000309186"/>
    </source>
</evidence>
<feature type="domain" description="DUF4468" evidence="1">
    <location>
        <begin position="2"/>
        <end position="76"/>
    </location>
</feature>
<sequence length="123" mass="13857">MVPSVEKDELWTRARDYFAKSFGDSRSVLRVQDKESATLIGKGAASWMLAMNVCANEYDIQFMAKDGKARLQLELIESVPSYSNCQGWAWPSKSGYQEIIKSFNSFSTDLETALKSQSSFSDF</sequence>
<accession>A0A5R9Q2Y8</accession>
<reference evidence="2 3" key="1">
    <citation type="submission" date="2018-01" db="EMBL/GenBank/DDBJ databases">
        <title>Co-occurrence of chitin degradation, pigmentation and bioactivity in marine Pseudoalteromonas.</title>
        <authorList>
            <person name="Paulsen S."/>
            <person name="Gram L."/>
            <person name="Machado H."/>
        </authorList>
    </citation>
    <scope>NUCLEOTIDE SEQUENCE [LARGE SCALE GENOMIC DNA]</scope>
    <source>
        <strain evidence="2 3">S3663</strain>
    </source>
</reference>
<organism evidence="2 3">
    <name type="scientific">Pseudoalteromonas phenolica</name>
    <dbReference type="NCBI Taxonomy" id="161398"/>
    <lineage>
        <taxon>Bacteria</taxon>
        <taxon>Pseudomonadati</taxon>
        <taxon>Pseudomonadota</taxon>
        <taxon>Gammaproteobacteria</taxon>
        <taxon>Alteromonadales</taxon>
        <taxon>Pseudoalteromonadaceae</taxon>
        <taxon>Pseudoalteromonas</taxon>
    </lineage>
</organism>
<evidence type="ECO:0000259" key="1">
    <source>
        <dbReference type="Pfam" id="PF14730"/>
    </source>
</evidence>
<comment type="caution">
    <text evidence="2">The sequence shown here is derived from an EMBL/GenBank/DDBJ whole genome shotgun (WGS) entry which is preliminary data.</text>
</comment>
<dbReference type="Pfam" id="PF14730">
    <property type="entry name" value="DUF4468"/>
    <property type="match status" value="1"/>
</dbReference>
<dbReference type="Proteomes" id="UP000309186">
    <property type="component" value="Unassembled WGS sequence"/>
</dbReference>
<dbReference type="Gene3D" id="3.30.530.80">
    <property type="match status" value="1"/>
</dbReference>
<dbReference type="EMBL" id="PPSW01000012">
    <property type="protein sequence ID" value="TLX47530.1"/>
    <property type="molecule type" value="Genomic_DNA"/>
</dbReference>
<gene>
    <name evidence="2" type="ORF">C1E24_08940</name>
</gene>